<evidence type="ECO:0000313" key="2">
    <source>
        <dbReference type="EMBL" id="KAF2460433.1"/>
    </source>
</evidence>
<proteinExistence type="predicted"/>
<gene>
    <name evidence="2" type="ORF">BDY21DRAFT_164890</name>
</gene>
<feature type="compositionally biased region" description="Low complexity" evidence="1">
    <location>
        <begin position="58"/>
        <end position="69"/>
    </location>
</feature>
<feature type="compositionally biased region" description="Gly residues" evidence="1">
    <location>
        <begin position="109"/>
        <end position="122"/>
    </location>
</feature>
<dbReference type="AlphaFoldDB" id="A0A6A6PAH8"/>
<dbReference type="EMBL" id="MU001673">
    <property type="protein sequence ID" value="KAF2460433.1"/>
    <property type="molecule type" value="Genomic_DNA"/>
</dbReference>
<name>A0A6A6PAH8_9PEZI</name>
<accession>A0A6A6PAH8</accession>
<sequence>MAGWLAGWWELLPKRARARAVRSDRLKGHRRGRKAWGDSSSRSGRCLPSARRVSSRLTASQASTARQTAGETWRRRWRPRPRRTECAEREGEKRERRGSGAGRRQRQQGGIGFKGKGLGGGPVVKVEGVRRAAGLAGARNLQSRGRRACEERMSMK</sequence>
<organism evidence="2 3">
    <name type="scientific">Lineolata rhizophorae</name>
    <dbReference type="NCBI Taxonomy" id="578093"/>
    <lineage>
        <taxon>Eukaryota</taxon>
        <taxon>Fungi</taxon>
        <taxon>Dikarya</taxon>
        <taxon>Ascomycota</taxon>
        <taxon>Pezizomycotina</taxon>
        <taxon>Dothideomycetes</taxon>
        <taxon>Dothideomycetes incertae sedis</taxon>
        <taxon>Lineolatales</taxon>
        <taxon>Lineolataceae</taxon>
        <taxon>Lineolata</taxon>
    </lineage>
</organism>
<keyword evidence="3" id="KW-1185">Reference proteome</keyword>
<reference evidence="2" key="1">
    <citation type="journal article" date="2020" name="Stud. Mycol.">
        <title>101 Dothideomycetes genomes: a test case for predicting lifestyles and emergence of pathogens.</title>
        <authorList>
            <person name="Haridas S."/>
            <person name="Albert R."/>
            <person name="Binder M."/>
            <person name="Bloem J."/>
            <person name="Labutti K."/>
            <person name="Salamov A."/>
            <person name="Andreopoulos B."/>
            <person name="Baker S."/>
            <person name="Barry K."/>
            <person name="Bills G."/>
            <person name="Bluhm B."/>
            <person name="Cannon C."/>
            <person name="Castanera R."/>
            <person name="Culley D."/>
            <person name="Daum C."/>
            <person name="Ezra D."/>
            <person name="Gonzalez J."/>
            <person name="Henrissat B."/>
            <person name="Kuo A."/>
            <person name="Liang C."/>
            <person name="Lipzen A."/>
            <person name="Lutzoni F."/>
            <person name="Magnuson J."/>
            <person name="Mondo S."/>
            <person name="Nolan M."/>
            <person name="Ohm R."/>
            <person name="Pangilinan J."/>
            <person name="Park H.-J."/>
            <person name="Ramirez L."/>
            <person name="Alfaro M."/>
            <person name="Sun H."/>
            <person name="Tritt A."/>
            <person name="Yoshinaga Y."/>
            <person name="Zwiers L.-H."/>
            <person name="Turgeon B."/>
            <person name="Goodwin S."/>
            <person name="Spatafora J."/>
            <person name="Crous P."/>
            <person name="Grigoriev I."/>
        </authorList>
    </citation>
    <scope>NUCLEOTIDE SEQUENCE</scope>
    <source>
        <strain evidence="2">ATCC 16933</strain>
    </source>
</reference>
<feature type="compositionally biased region" description="Basic and acidic residues" evidence="1">
    <location>
        <begin position="82"/>
        <end position="98"/>
    </location>
</feature>
<dbReference type="Proteomes" id="UP000799766">
    <property type="component" value="Unassembled WGS sequence"/>
</dbReference>
<feature type="region of interest" description="Disordered" evidence="1">
    <location>
        <begin position="19"/>
        <end position="123"/>
    </location>
</feature>
<evidence type="ECO:0000313" key="3">
    <source>
        <dbReference type="Proteomes" id="UP000799766"/>
    </source>
</evidence>
<evidence type="ECO:0000256" key="1">
    <source>
        <dbReference type="SAM" id="MobiDB-lite"/>
    </source>
</evidence>
<protein>
    <submittedName>
        <fullName evidence="2">Uncharacterized protein</fullName>
    </submittedName>
</protein>